<evidence type="ECO:0008006" key="5">
    <source>
        <dbReference type="Google" id="ProtNLM"/>
    </source>
</evidence>
<feature type="region of interest" description="Disordered" evidence="1">
    <location>
        <begin position="24"/>
        <end position="51"/>
    </location>
</feature>
<feature type="signal peptide" evidence="2">
    <location>
        <begin position="1"/>
        <end position="17"/>
    </location>
</feature>
<feature type="chain" id="PRO_5038983673" description="Lipoprotein" evidence="2">
    <location>
        <begin position="18"/>
        <end position="175"/>
    </location>
</feature>
<accession>A0A6F8Y8M5</accession>
<name>A0A6F8Y8M5_9ACTN</name>
<organism evidence="3 4">
    <name type="scientific">Phytohabitans flavus</name>
    <dbReference type="NCBI Taxonomy" id="1076124"/>
    <lineage>
        <taxon>Bacteria</taxon>
        <taxon>Bacillati</taxon>
        <taxon>Actinomycetota</taxon>
        <taxon>Actinomycetes</taxon>
        <taxon>Micromonosporales</taxon>
        <taxon>Micromonosporaceae</taxon>
    </lineage>
</organism>
<dbReference type="PROSITE" id="PS51257">
    <property type="entry name" value="PROKAR_LIPOPROTEIN"/>
    <property type="match status" value="1"/>
</dbReference>
<reference evidence="3 4" key="1">
    <citation type="submission" date="2020-03" db="EMBL/GenBank/DDBJ databases">
        <title>Whole genome shotgun sequence of Phytohabitans flavus NBRC 107702.</title>
        <authorList>
            <person name="Komaki H."/>
            <person name="Tamura T."/>
        </authorList>
    </citation>
    <scope>NUCLEOTIDE SEQUENCE [LARGE SCALE GENOMIC DNA]</scope>
    <source>
        <strain evidence="3 4">NBRC 107702</strain>
    </source>
</reference>
<evidence type="ECO:0000256" key="1">
    <source>
        <dbReference type="SAM" id="MobiDB-lite"/>
    </source>
</evidence>
<proteinExistence type="predicted"/>
<dbReference type="EMBL" id="AP022870">
    <property type="protein sequence ID" value="BCB82410.1"/>
    <property type="molecule type" value="Genomic_DNA"/>
</dbReference>
<gene>
    <name evidence="3" type="ORF">Pflav_088200</name>
</gene>
<dbReference type="AlphaFoldDB" id="A0A6F8Y8M5"/>
<dbReference type="Proteomes" id="UP000502508">
    <property type="component" value="Chromosome"/>
</dbReference>
<keyword evidence="2" id="KW-0732">Signal</keyword>
<dbReference type="RefSeq" id="WP_173041949.1">
    <property type="nucleotide sequence ID" value="NZ_AP022870.1"/>
</dbReference>
<sequence length="175" mass="18416">MRWTSGVLLGVAVLAFATGCNGPQGDNAGPPGGIPSAPAPAPVEGTPVPNGPNVQEALDVANMQFALLAGGDWAGAWGQWTDAAKKEVAQKDFEKVNKTCPVHKGLRIELQDVRPVSMELVELTWRQGDKVGHSTLRLTSGKWQYEPAGDTLVEYAAGADAAITKRKSTNQCPAV</sequence>
<evidence type="ECO:0000313" key="4">
    <source>
        <dbReference type="Proteomes" id="UP000502508"/>
    </source>
</evidence>
<keyword evidence="4" id="KW-1185">Reference proteome</keyword>
<evidence type="ECO:0000313" key="3">
    <source>
        <dbReference type="EMBL" id="BCB82410.1"/>
    </source>
</evidence>
<evidence type="ECO:0000256" key="2">
    <source>
        <dbReference type="SAM" id="SignalP"/>
    </source>
</evidence>
<protein>
    <recommendedName>
        <fullName evidence="5">Lipoprotein</fullName>
    </recommendedName>
</protein>
<reference evidence="3 4" key="2">
    <citation type="submission" date="2020-03" db="EMBL/GenBank/DDBJ databases">
        <authorList>
            <person name="Ichikawa N."/>
            <person name="Kimura A."/>
            <person name="Kitahashi Y."/>
            <person name="Uohara A."/>
        </authorList>
    </citation>
    <scope>NUCLEOTIDE SEQUENCE [LARGE SCALE GENOMIC DNA]</scope>
    <source>
        <strain evidence="3 4">NBRC 107702</strain>
    </source>
</reference>
<dbReference type="KEGG" id="pfla:Pflav_088200"/>